<dbReference type="Pfam" id="PF24883">
    <property type="entry name" value="NPHP3_N"/>
    <property type="match status" value="1"/>
</dbReference>
<reference evidence="5" key="1">
    <citation type="submission" date="2020-04" db="EMBL/GenBank/DDBJ databases">
        <title>Draft genome resource of the tomato pathogen Pseudocercospora fuligena.</title>
        <authorList>
            <person name="Zaccaron A."/>
        </authorList>
    </citation>
    <scope>NUCLEOTIDE SEQUENCE</scope>
    <source>
        <strain evidence="5">PF001</strain>
    </source>
</reference>
<dbReference type="GO" id="GO:0005737">
    <property type="term" value="C:cytoplasm"/>
    <property type="evidence" value="ECO:0007669"/>
    <property type="project" value="TreeGrafter"/>
</dbReference>
<evidence type="ECO:0000256" key="3">
    <source>
        <dbReference type="PROSITE-ProRule" id="PRU00023"/>
    </source>
</evidence>
<evidence type="ECO:0000256" key="1">
    <source>
        <dbReference type="ARBA" id="ARBA00022737"/>
    </source>
</evidence>
<comment type="caution">
    <text evidence="5">The sequence shown here is derived from an EMBL/GenBank/DDBJ whole genome shotgun (WGS) entry which is preliminary data.</text>
</comment>
<dbReference type="Pfam" id="PF00023">
    <property type="entry name" value="Ank"/>
    <property type="match status" value="1"/>
</dbReference>
<name>A0A8H6RPW6_9PEZI</name>
<protein>
    <submittedName>
        <fullName evidence="5">Ankyrin repeat domain-containing protein 50</fullName>
    </submittedName>
</protein>
<keyword evidence="6" id="KW-1185">Reference proteome</keyword>
<dbReference type="EMBL" id="JABCIY010000043">
    <property type="protein sequence ID" value="KAF7195138.1"/>
    <property type="molecule type" value="Genomic_DNA"/>
</dbReference>
<proteinExistence type="predicted"/>
<dbReference type="Gene3D" id="3.40.50.300">
    <property type="entry name" value="P-loop containing nucleotide triphosphate hydrolases"/>
    <property type="match status" value="1"/>
</dbReference>
<dbReference type="PROSITE" id="PS50088">
    <property type="entry name" value="ANK_REPEAT"/>
    <property type="match status" value="3"/>
</dbReference>
<dbReference type="InterPro" id="IPR036770">
    <property type="entry name" value="Ankyrin_rpt-contain_sf"/>
</dbReference>
<keyword evidence="1" id="KW-0677">Repeat</keyword>
<organism evidence="5 6">
    <name type="scientific">Pseudocercospora fuligena</name>
    <dbReference type="NCBI Taxonomy" id="685502"/>
    <lineage>
        <taxon>Eukaryota</taxon>
        <taxon>Fungi</taxon>
        <taxon>Dikarya</taxon>
        <taxon>Ascomycota</taxon>
        <taxon>Pezizomycotina</taxon>
        <taxon>Dothideomycetes</taxon>
        <taxon>Dothideomycetidae</taxon>
        <taxon>Mycosphaerellales</taxon>
        <taxon>Mycosphaerellaceae</taxon>
        <taxon>Pseudocercospora</taxon>
    </lineage>
</organism>
<gene>
    <name evidence="5" type="ORF">HII31_03606</name>
</gene>
<dbReference type="SMART" id="SM00248">
    <property type="entry name" value="ANK"/>
    <property type="match status" value="8"/>
</dbReference>
<evidence type="ECO:0000259" key="4">
    <source>
        <dbReference type="Pfam" id="PF24883"/>
    </source>
</evidence>
<evidence type="ECO:0000256" key="2">
    <source>
        <dbReference type="ARBA" id="ARBA00023043"/>
    </source>
</evidence>
<dbReference type="Pfam" id="PF12796">
    <property type="entry name" value="Ank_2"/>
    <property type="match status" value="3"/>
</dbReference>
<evidence type="ECO:0000313" key="5">
    <source>
        <dbReference type="EMBL" id="KAF7195138.1"/>
    </source>
</evidence>
<sequence length="932" mass="105022">MKQYVGNSASGQARQHNGDVYNDCTITHIHAEDQSSDLRSRCLQSLAFPHMEKRGDINAKADKTCDWIYDDPGYTGWTRSGGLLWIKGRAGTGKSTIMESLVTQKKAEAEQRSIQEDTPSDTLVASFFFHRRGDSLQRTTVGLFRSLLHQILRQDQELLKDFMGVTRFDQRCKDEGEVGVRWDWTASDLRENLNDCVVRYVKNRPTLLYIDALDESGEAEARGLMDYLHRLRSNCKSGNLSICISCRPYPDVMWNWDHCVVVESGNAGDITTFLNASFISALDSVDQSASDQIRDEIANRASGVFQWAVLVTRRVLSLRGESIGTILIEIENIPTELGDLYETMLDQLNESDRLLALPLLRWITFANWPLSVSELRYAVAMDERKDIRFQSDLQSSRHWCENDHQMIRRVLRLSQGLVSLVTHESGKGVLQFDHESVQDYMSTRGIGFLETSNQTSPPSEILAMSHHHLTRICICRLSAFDVVEGWVEKKGRNWRGTAMCMPLLRYATENWMKHARIAEACGVSQADLIELTEWPSNPFWYRWNNILESPDPDRRHEGQTTLQHVAARYGLCSILVRLITLTTRRKLDVFARASYYLLWQADATHPKDDTDCTPLFWAAEGGHNEAVRLLLAAGASIDSRDISGYTPLMQAVAHGHGSVVRTLLAAGANVSVKDREGRKLLALAVRHVCNEDVVRQLLVRSDTKVHARDDNGQTALHEACRTGDETNCKLLLSTGKADVNACDDNKWTPLFVAAKDGHECVVKLLLETDKVDVNARDRWQTTPLWNAAHAGSAAVVKLLLDTNKVDVNARNHSKGTTLWYAAMWGHEAVVKVLLSVNNVDVNFQDKNGCTPLRQAAQQNQEGAVRLLLSCEKVNIHARDSEGRTALDIARENKERYEGYGLDCNNWSIVKSRSIIRLLEETQGQRTNEAVHP</sequence>
<keyword evidence="2 3" id="KW-0040">ANK repeat</keyword>
<dbReference type="PANTHER" id="PTHR24198:SF165">
    <property type="entry name" value="ANKYRIN REPEAT-CONTAINING PROTEIN-RELATED"/>
    <property type="match status" value="1"/>
</dbReference>
<dbReference type="PROSITE" id="PS50297">
    <property type="entry name" value="ANK_REP_REGION"/>
    <property type="match status" value="3"/>
</dbReference>
<dbReference type="SUPFAM" id="SSF48403">
    <property type="entry name" value="Ankyrin repeat"/>
    <property type="match status" value="1"/>
</dbReference>
<accession>A0A8H6RPW6</accession>
<dbReference type="InterPro" id="IPR056884">
    <property type="entry name" value="NPHP3-like_N"/>
</dbReference>
<feature type="repeat" description="ANK" evidence="3">
    <location>
        <begin position="711"/>
        <end position="735"/>
    </location>
</feature>
<dbReference type="PANTHER" id="PTHR24198">
    <property type="entry name" value="ANKYRIN REPEAT AND PROTEIN KINASE DOMAIN-CONTAINING PROTEIN"/>
    <property type="match status" value="1"/>
</dbReference>
<feature type="domain" description="Nephrocystin 3-like N-terminal" evidence="4">
    <location>
        <begin position="64"/>
        <end position="247"/>
    </location>
</feature>
<dbReference type="InterPro" id="IPR027417">
    <property type="entry name" value="P-loop_NTPase"/>
</dbReference>
<dbReference type="OrthoDB" id="195446at2759"/>
<feature type="repeat" description="ANK" evidence="3">
    <location>
        <begin position="610"/>
        <end position="642"/>
    </location>
</feature>
<dbReference type="AlphaFoldDB" id="A0A8H6RPW6"/>
<dbReference type="InterPro" id="IPR002110">
    <property type="entry name" value="Ankyrin_rpt"/>
</dbReference>
<dbReference type="SUPFAM" id="SSF52540">
    <property type="entry name" value="P-loop containing nucleoside triphosphate hydrolases"/>
    <property type="match status" value="1"/>
</dbReference>
<evidence type="ECO:0000313" key="6">
    <source>
        <dbReference type="Proteomes" id="UP000660729"/>
    </source>
</evidence>
<dbReference type="Gene3D" id="1.25.40.20">
    <property type="entry name" value="Ankyrin repeat-containing domain"/>
    <property type="match status" value="3"/>
</dbReference>
<feature type="repeat" description="ANK" evidence="3">
    <location>
        <begin position="643"/>
        <end position="675"/>
    </location>
</feature>
<dbReference type="Proteomes" id="UP000660729">
    <property type="component" value="Unassembled WGS sequence"/>
</dbReference>